<name>A0ABS2QX67_9BACI</name>
<evidence type="ECO:0000259" key="2">
    <source>
        <dbReference type="PROSITE" id="PS50966"/>
    </source>
</evidence>
<sequence>MNDSIAKTEEQFLRLFSYEDSSVREAAQKGLQFYRLSHVKESEALQRTFVDNEQVHMDEKNLKQSTCSCGRANPCEHFFATFFHKYARQQDLMTLIHTWKSQSTPSVSLSTLNVSPSQTHTHSYKSWKKAFTHQYETFIQHQLNVDFTIYEKLYHHYFQKLQSQAPSASPLRELYTVYSGVETFFKMSLCMQSQEMTSHRLDSFVRPYIYQLLEQIDSQLSQLKKEQLSPYKTSILSASISDIRELLQLSIPLPYEKVELYQMMWTTLYQDSTWMRNEQKELQENSLEQTIARAHLLFLQKQDTKTIEQIRHQPIATFLPAMKWATTVVMNEDKKRAPQWMDYIERHMNGYVRSLSSYQGSRNMVSMMLTLFESYDEAAYIRALRRLLPYSFIEYSRFLYERGDLKQWIEMQAAFRYNILEYEKEALATIKQDHKEWLLPIYHQSIHSLIEQRNRKSYEEAVHHLHELKTLYHALQQEDEYKTYVEKLTTSTKSLRAFQQALQKGQLIHV</sequence>
<reference evidence="3 4" key="1">
    <citation type="submission" date="2021-01" db="EMBL/GenBank/DDBJ databases">
        <title>Genomic Encyclopedia of Type Strains, Phase IV (KMG-IV): sequencing the most valuable type-strain genomes for metagenomic binning, comparative biology and taxonomic classification.</title>
        <authorList>
            <person name="Goeker M."/>
        </authorList>
    </citation>
    <scope>NUCLEOTIDE SEQUENCE [LARGE SCALE GENOMIC DNA]</scope>
    <source>
        <strain evidence="3 4">DSM 104297</strain>
    </source>
</reference>
<evidence type="ECO:0000313" key="3">
    <source>
        <dbReference type="EMBL" id="MBM7704012.1"/>
    </source>
</evidence>
<comment type="caution">
    <text evidence="3">The sequence shown here is derived from an EMBL/GenBank/DDBJ whole genome shotgun (WGS) entry which is preliminary data.</text>
</comment>
<keyword evidence="4" id="KW-1185">Reference proteome</keyword>
<feature type="domain" description="SWIM-type" evidence="2">
    <location>
        <begin position="53"/>
        <end position="86"/>
    </location>
</feature>
<keyword evidence="1" id="KW-0863">Zinc-finger</keyword>
<protein>
    <recommendedName>
        <fullName evidence="2">SWIM-type domain-containing protein</fullName>
    </recommendedName>
</protein>
<accession>A0ABS2QX67</accession>
<evidence type="ECO:0000313" key="4">
    <source>
        <dbReference type="Proteomes" id="UP000809829"/>
    </source>
</evidence>
<evidence type="ECO:0000256" key="1">
    <source>
        <dbReference type="PROSITE-ProRule" id="PRU00325"/>
    </source>
</evidence>
<dbReference type="EMBL" id="JAFBFC010000005">
    <property type="protein sequence ID" value="MBM7704012.1"/>
    <property type="molecule type" value="Genomic_DNA"/>
</dbReference>
<organism evidence="3 4">
    <name type="scientific">Priestia iocasae</name>
    <dbReference type="NCBI Taxonomy" id="2291674"/>
    <lineage>
        <taxon>Bacteria</taxon>
        <taxon>Bacillati</taxon>
        <taxon>Bacillota</taxon>
        <taxon>Bacilli</taxon>
        <taxon>Bacillales</taxon>
        <taxon>Bacillaceae</taxon>
        <taxon>Priestia</taxon>
    </lineage>
</organism>
<dbReference type="InterPro" id="IPR007527">
    <property type="entry name" value="Znf_SWIM"/>
</dbReference>
<proteinExistence type="predicted"/>
<dbReference type="PROSITE" id="PS50966">
    <property type="entry name" value="ZF_SWIM"/>
    <property type="match status" value="1"/>
</dbReference>
<keyword evidence="1" id="KW-0862">Zinc</keyword>
<dbReference type="RefSeq" id="WP_205188031.1">
    <property type="nucleotide sequence ID" value="NZ_JAFBFC010000005.1"/>
</dbReference>
<keyword evidence="1" id="KW-0479">Metal-binding</keyword>
<gene>
    <name evidence="3" type="ORF">JOC83_002862</name>
</gene>
<dbReference type="Proteomes" id="UP000809829">
    <property type="component" value="Unassembled WGS sequence"/>
</dbReference>